<name>A0ABP5USL5_9ACTN</name>
<dbReference type="EMBL" id="BAAARV010000096">
    <property type="protein sequence ID" value="GAA2384221.1"/>
    <property type="molecule type" value="Genomic_DNA"/>
</dbReference>
<evidence type="ECO:0000313" key="3">
    <source>
        <dbReference type="Proteomes" id="UP001501444"/>
    </source>
</evidence>
<evidence type="ECO:0000313" key="2">
    <source>
        <dbReference type="EMBL" id="GAA2384221.1"/>
    </source>
</evidence>
<protein>
    <submittedName>
        <fullName evidence="2">Uncharacterized protein</fullName>
    </submittedName>
</protein>
<comment type="caution">
    <text evidence="2">The sequence shown here is derived from an EMBL/GenBank/DDBJ whole genome shotgun (WGS) entry which is preliminary data.</text>
</comment>
<accession>A0ABP5USL5</accession>
<dbReference type="Proteomes" id="UP001501444">
    <property type="component" value="Unassembled WGS sequence"/>
</dbReference>
<feature type="transmembrane region" description="Helical" evidence="1">
    <location>
        <begin position="88"/>
        <end position="108"/>
    </location>
</feature>
<keyword evidence="1" id="KW-0812">Transmembrane</keyword>
<proteinExistence type="predicted"/>
<dbReference type="RefSeq" id="WP_344619160.1">
    <property type="nucleotide sequence ID" value="NZ_BAAARV010000096.1"/>
</dbReference>
<keyword evidence="1" id="KW-0472">Membrane</keyword>
<feature type="transmembrane region" description="Helical" evidence="1">
    <location>
        <begin position="53"/>
        <end position="76"/>
    </location>
</feature>
<keyword evidence="1" id="KW-1133">Transmembrane helix</keyword>
<organism evidence="2 3">
    <name type="scientific">Dactylosporangium salmoneum</name>
    <dbReference type="NCBI Taxonomy" id="53361"/>
    <lineage>
        <taxon>Bacteria</taxon>
        <taxon>Bacillati</taxon>
        <taxon>Actinomycetota</taxon>
        <taxon>Actinomycetes</taxon>
        <taxon>Micromonosporales</taxon>
        <taxon>Micromonosporaceae</taxon>
        <taxon>Dactylosporangium</taxon>
    </lineage>
</organism>
<keyword evidence="3" id="KW-1185">Reference proteome</keyword>
<reference evidence="3" key="1">
    <citation type="journal article" date="2019" name="Int. J. Syst. Evol. Microbiol.">
        <title>The Global Catalogue of Microorganisms (GCM) 10K type strain sequencing project: providing services to taxonomists for standard genome sequencing and annotation.</title>
        <authorList>
            <consortium name="The Broad Institute Genomics Platform"/>
            <consortium name="The Broad Institute Genome Sequencing Center for Infectious Disease"/>
            <person name="Wu L."/>
            <person name="Ma J."/>
        </authorList>
    </citation>
    <scope>NUCLEOTIDE SEQUENCE [LARGE SCALE GENOMIC DNA]</scope>
    <source>
        <strain evidence="3">JCM 3272</strain>
    </source>
</reference>
<feature type="transmembrane region" description="Helical" evidence="1">
    <location>
        <begin position="128"/>
        <end position="150"/>
    </location>
</feature>
<evidence type="ECO:0000256" key="1">
    <source>
        <dbReference type="SAM" id="Phobius"/>
    </source>
</evidence>
<sequence length="184" mass="20219">MHPVRVAFWLVTTGAALLLGQAAAAGWLLLRYNGLVERLGPWSRNEATIIETVYVHLLGGCVLAGGLCLLLCGVALAVPRPTPHTRRVVGRALLLVTLSLLLGVVYGPDSVLLPDDQRMLEHLQPLLPLWYTAVQGLVVTAVIAIAVLAVQRLTRKAATQYYRRRDTHAPWPGFTSWLDVRFQD</sequence>
<gene>
    <name evidence="2" type="ORF">GCM10010170_093460</name>
</gene>